<gene>
    <name evidence="2" type="ORF">ACFQGU_14495</name>
</gene>
<reference evidence="3" key="1">
    <citation type="journal article" date="2019" name="Int. J. Syst. Evol. Microbiol.">
        <title>The Global Catalogue of Microorganisms (GCM) 10K type strain sequencing project: providing services to taxonomists for standard genome sequencing and annotation.</title>
        <authorList>
            <consortium name="The Broad Institute Genomics Platform"/>
            <consortium name="The Broad Institute Genome Sequencing Center for Infectious Disease"/>
            <person name="Wu L."/>
            <person name="Ma J."/>
        </authorList>
    </citation>
    <scope>NUCLEOTIDE SEQUENCE [LARGE SCALE GENOMIC DNA]</scope>
    <source>
        <strain evidence="3">CGMCC 4.7317</strain>
    </source>
</reference>
<keyword evidence="1" id="KW-0812">Transmembrane</keyword>
<evidence type="ECO:0000313" key="2">
    <source>
        <dbReference type="EMBL" id="MFC6239091.1"/>
    </source>
</evidence>
<name>A0ABW1T2X5_9ACTN</name>
<keyword evidence="1" id="KW-0472">Membrane</keyword>
<keyword evidence="1" id="KW-1133">Transmembrane helix</keyword>
<accession>A0ABW1T2X5</accession>
<organism evidence="2 3">
    <name type="scientific">Longivirga aurantiaca</name>
    <dbReference type="NCBI Taxonomy" id="1837743"/>
    <lineage>
        <taxon>Bacteria</taxon>
        <taxon>Bacillati</taxon>
        <taxon>Actinomycetota</taxon>
        <taxon>Actinomycetes</taxon>
        <taxon>Sporichthyales</taxon>
        <taxon>Sporichthyaceae</taxon>
        <taxon>Longivirga</taxon>
    </lineage>
</organism>
<keyword evidence="3" id="KW-1185">Reference proteome</keyword>
<dbReference type="EMBL" id="JBHSTI010000008">
    <property type="protein sequence ID" value="MFC6239091.1"/>
    <property type="molecule type" value="Genomic_DNA"/>
</dbReference>
<evidence type="ECO:0000256" key="1">
    <source>
        <dbReference type="SAM" id="Phobius"/>
    </source>
</evidence>
<proteinExistence type="predicted"/>
<dbReference type="RefSeq" id="WP_386767860.1">
    <property type="nucleotide sequence ID" value="NZ_JBHSTI010000008.1"/>
</dbReference>
<sequence length="48" mass="5235">MNAAAFLAEATMVANEHSDLPSKWAFGAFTLVVLLALLFVVTRVNIDR</sequence>
<comment type="caution">
    <text evidence="2">The sequence shown here is derived from an EMBL/GenBank/DDBJ whole genome shotgun (WGS) entry which is preliminary data.</text>
</comment>
<evidence type="ECO:0000313" key="3">
    <source>
        <dbReference type="Proteomes" id="UP001596138"/>
    </source>
</evidence>
<dbReference type="Proteomes" id="UP001596138">
    <property type="component" value="Unassembled WGS sequence"/>
</dbReference>
<protein>
    <submittedName>
        <fullName evidence="2">Uncharacterized protein</fullName>
    </submittedName>
</protein>
<feature type="transmembrane region" description="Helical" evidence="1">
    <location>
        <begin position="24"/>
        <end position="46"/>
    </location>
</feature>